<accession>A0A1T1D104</accession>
<feature type="transmembrane region" description="Helical" evidence="2">
    <location>
        <begin position="52"/>
        <end position="70"/>
    </location>
</feature>
<organism evidence="3 4">
    <name type="scientific">Candidatus Synechococcus spongiarum LMB bulk15N</name>
    <dbReference type="NCBI Taxonomy" id="1943583"/>
    <lineage>
        <taxon>Bacteria</taxon>
        <taxon>Bacillati</taxon>
        <taxon>Cyanobacteriota</taxon>
        <taxon>Cyanophyceae</taxon>
        <taxon>Synechococcales</taxon>
        <taxon>Synechococcaceae</taxon>
        <taxon>Synechococcus</taxon>
    </lineage>
</organism>
<feature type="transmembrane region" description="Helical" evidence="2">
    <location>
        <begin position="29"/>
        <end position="46"/>
    </location>
</feature>
<gene>
    <name evidence="3" type="ORF">BV53_05805</name>
</gene>
<keyword evidence="2" id="KW-0812">Transmembrane</keyword>
<evidence type="ECO:0000256" key="2">
    <source>
        <dbReference type="SAM" id="Phobius"/>
    </source>
</evidence>
<name>A0A1T1D104_9SYNE</name>
<proteinExistence type="predicted"/>
<dbReference type="Proteomes" id="UP000242590">
    <property type="component" value="Unassembled WGS sequence"/>
</dbReference>
<comment type="caution">
    <text evidence="3">The sequence shown here is derived from an EMBL/GenBank/DDBJ whole genome shotgun (WGS) entry which is preliminary data.</text>
</comment>
<feature type="compositionally biased region" description="Basic and acidic residues" evidence="1">
    <location>
        <begin position="15"/>
        <end position="25"/>
    </location>
</feature>
<dbReference type="AlphaFoldDB" id="A0A1T1D104"/>
<keyword evidence="2" id="KW-1133">Transmembrane helix</keyword>
<evidence type="ECO:0000313" key="4">
    <source>
        <dbReference type="Proteomes" id="UP000242590"/>
    </source>
</evidence>
<dbReference type="EMBL" id="MWLE01000080">
    <property type="protein sequence ID" value="OOV34418.1"/>
    <property type="molecule type" value="Genomic_DNA"/>
</dbReference>
<evidence type="ECO:0000256" key="1">
    <source>
        <dbReference type="SAM" id="MobiDB-lite"/>
    </source>
</evidence>
<protein>
    <submittedName>
        <fullName evidence="3">Uncharacterized protein</fullName>
    </submittedName>
</protein>
<sequence length="75" mass="8606">MPEEIQQDSSDWEIEEKQKQGEHERTMETMRFLGTWILLLIVVIMSAFKQEWAPVVSASLLSSLAVGMLGQGRKR</sequence>
<keyword evidence="2" id="KW-0472">Membrane</keyword>
<evidence type="ECO:0000313" key="3">
    <source>
        <dbReference type="EMBL" id="OOV34418.1"/>
    </source>
</evidence>
<feature type="compositionally biased region" description="Acidic residues" evidence="1">
    <location>
        <begin position="1"/>
        <end position="14"/>
    </location>
</feature>
<reference evidence="3 4" key="1">
    <citation type="submission" date="2017-02" db="EMBL/GenBank/DDBJ databases">
        <title>Draft Genome Sequences of 'Candidatus Synechococcus spongiarum', Cyanobacterial Symbionts of the Mediterranean Sponge Aplysina aerophoba from two locations.</title>
        <authorList>
            <person name="Slaby B.M."/>
            <person name="Hentschel U."/>
        </authorList>
    </citation>
    <scope>NUCLEOTIDE SEQUENCE [LARGE SCALE GENOMIC DNA]</scope>
    <source>
        <strain evidence="3">LMB bulk15N</strain>
    </source>
</reference>
<feature type="region of interest" description="Disordered" evidence="1">
    <location>
        <begin position="1"/>
        <end position="25"/>
    </location>
</feature>